<dbReference type="Proteomes" id="UP000236220">
    <property type="component" value="Unassembled WGS sequence"/>
</dbReference>
<keyword evidence="6" id="KW-0547">Nucleotide-binding</keyword>
<dbReference type="Pfam" id="PF02518">
    <property type="entry name" value="HATPase_c"/>
    <property type="match status" value="1"/>
</dbReference>
<dbReference type="SMART" id="SM00387">
    <property type="entry name" value="HATPase_c"/>
    <property type="match status" value="1"/>
</dbReference>
<dbReference type="InterPro" id="IPR003594">
    <property type="entry name" value="HATPase_dom"/>
</dbReference>
<keyword evidence="4" id="KW-0597">Phosphoprotein</keyword>
<keyword evidence="7 13" id="KW-0418">Kinase</keyword>
<dbReference type="GO" id="GO:0005524">
    <property type="term" value="F:ATP binding"/>
    <property type="evidence" value="ECO:0007669"/>
    <property type="project" value="UniProtKB-KW"/>
</dbReference>
<reference evidence="13 14" key="1">
    <citation type="submission" date="2017-08" db="EMBL/GenBank/DDBJ databases">
        <title>Lysobacter sylvestris genome.</title>
        <authorList>
            <person name="Zhang D.-C."/>
            <person name="Albuquerque L."/>
            <person name="Franca L."/>
            <person name="Froufe H.J.C."/>
            <person name="Barroso C."/>
            <person name="Egas C."/>
            <person name="Da Costa M."/>
            <person name="Margesin R."/>
        </authorList>
    </citation>
    <scope>NUCLEOTIDE SEQUENCE [LARGE SCALE GENOMIC DNA]</scope>
    <source>
        <strain evidence="13 14">AM20-91</strain>
    </source>
</reference>
<dbReference type="GO" id="GO:0000155">
    <property type="term" value="F:phosphorelay sensor kinase activity"/>
    <property type="evidence" value="ECO:0007669"/>
    <property type="project" value="InterPro"/>
</dbReference>
<evidence type="ECO:0000256" key="3">
    <source>
        <dbReference type="ARBA" id="ARBA00012438"/>
    </source>
</evidence>
<proteinExistence type="predicted"/>
<feature type="transmembrane region" description="Helical" evidence="10">
    <location>
        <begin position="12"/>
        <end position="29"/>
    </location>
</feature>
<dbReference type="EC" id="2.7.13.3" evidence="3"/>
<dbReference type="SUPFAM" id="SSF47384">
    <property type="entry name" value="Homodimeric domain of signal transducing histidine kinase"/>
    <property type="match status" value="1"/>
</dbReference>
<keyword evidence="5" id="KW-0808">Transferase</keyword>
<evidence type="ECO:0000256" key="6">
    <source>
        <dbReference type="ARBA" id="ARBA00022741"/>
    </source>
</evidence>
<name>A0A2K1Q1D8_9GAMM</name>
<keyword evidence="8" id="KW-0067">ATP-binding</keyword>
<evidence type="ECO:0000259" key="12">
    <source>
        <dbReference type="PROSITE" id="PS50885"/>
    </source>
</evidence>
<dbReference type="EMBL" id="NPZB01000001">
    <property type="protein sequence ID" value="PNS08853.1"/>
    <property type="molecule type" value="Genomic_DNA"/>
</dbReference>
<keyword evidence="10" id="KW-0472">Membrane</keyword>
<evidence type="ECO:0000256" key="4">
    <source>
        <dbReference type="ARBA" id="ARBA00022553"/>
    </source>
</evidence>
<dbReference type="PROSITE" id="PS50109">
    <property type="entry name" value="HIS_KIN"/>
    <property type="match status" value="1"/>
</dbReference>
<evidence type="ECO:0000256" key="9">
    <source>
        <dbReference type="ARBA" id="ARBA00023012"/>
    </source>
</evidence>
<comment type="catalytic activity">
    <reaction evidence="1">
        <text>ATP + protein L-histidine = ADP + protein N-phospho-L-histidine.</text>
        <dbReference type="EC" id="2.7.13.3"/>
    </reaction>
</comment>
<feature type="domain" description="HAMP" evidence="12">
    <location>
        <begin position="63"/>
        <end position="110"/>
    </location>
</feature>
<evidence type="ECO:0000313" key="13">
    <source>
        <dbReference type="EMBL" id="PNS08853.1"/>
    </source>
</evidence>
<dbReference type="InterPro" id="IPR005467">
    <property type="entry name" value="His_kinase_dom"/>
</dbReference>
<dbReference type="PRINTS" id="PR00344">
    <property type="entry name" value="BCTRLSENSOR"/>
</dbReference>
<keyword evidence="10" id="KW-1133">Transmembrane helix</keyword>
<evidence type="ECO:0000256" key="7">
    <source>
        <dbReference type="ARBA" id="ARBA00022777"/>
    </source>
</evidence>
<gene>
    <name evidence="13" type="ORF">Lysil_0482</name>
</gene>
<dbReference type="AlphaFoldDB" id="A0A2K1Q1D8"/>
<comment type="caution">
    <text evidence="13">The sequence shown here is derived from an EMBL/GenBank/DDBJ whole genome shotgun (WGS) entry which is preliminary data.</text>
</comment>
<keyword evidence="9" id="KW-0902">Two-component regulatory system</keyword>
<dbReference type="InterPro" id="IPR036890">
    <property type="entry name" value="HATPase_C_sf"/>
</dbReference>
<dbReference type="PROSITE" id="PS50885">
    <property type="entry name" value="HAMP"/>
    <property type="match status" value="1"/>
</dbReference>
<evidence type="ECO:0000256" key="5">
    <source>
        <dbReference type="ARBA" id="ARBA00022679"/>
    </source>
</evidence>
<evidence type="ECO:0000256" key="8">
    <source>
        <dbReference type="ARBA" id="ARBA00022840"/>
    </source>
</evidence>
<dbReference type="SUPFAM" id="SSF55874">
    <property type="entry name" value="ATPase domain of HSP90 chaperone/DNA topoisomerase II/histidine kinase"/>
    <property type="match status" value="1"/>
</dbReference>
<keyword evidence="10" id="KW-0812">Transmembrane</keyword>
<dbReference type="RefSeq" id="WP_103073983.1">
    <property type="nucleotide sequence ID" value="NZ_NPZB01000001.1"/>
</dbReference>
<dbReference type="OrthoDB" id="1931120at2"/>
<evidence type="ECO:0000256" key="1">
    <source>
        <dbReference type="ARBA" id="ARBA00000085"/>
    </source>
</evidence>
<dbReference type="InterPro" id="IPR003660">
    <property type="entry name" value="HAMP_dom"/>
</dbReference>
<evidence type="ECO:0000256" key="10">
    <source>
        <dbReference type="SAM" id="Phobius"/>
    </source>
</evidence>
<dbReference type="Gene3D" id="3.30.565.10">
    <property type="entry name" value="Histidine kinase-like ATPase, C-terminal domain"/>
    <property type="match status" value="1"/>
</dbReference>
<dbReference type="InterPro" id="IPR036097">
    <property type="entry name" value="HisK_dim/P_sf"/>
</dbReference>
<organism evidence="13 14">
    <name type="scientific">Solilutibacter silvestris</name>
    <dbReference type="NCBI Taxonomy" id="1645665"/>
    <lineage>
        <taxon>Bacteria</taxon>
        <taxon>Pseudomonadati</taxon>
        <taxon>Pseudomonadota</taxon>
        <taxon>Gammaproteobacteria</taxon>
        <taxon>Lysobacterales</taxon>
        <taxon>Lysobacteraceae</taxon>
        <taxon>Solilutibacter</taxon>
    </lineage>
</organism>
<dbReference type="InterPro" id="IPR004358">
    <property type="entry name" value="Sig_transdc_His_kin-like_C"/>
</dbReference>
<dbReference type="GO" id="GO:0016020">
    <property type="term" value="C:membrane"/>
    <property type="evidence" value="ECO:0007669"/>
    <property type="project" value="UniProtKB-SubCell"/>
</dbReference>
<dbReference type="Gene3D" id="1.10.287.130">
    <property type="match status" value="1"/>
</dbReference>
<dbReference type="PANTHER" id="PTHR43065:SF46">
    <property type="entry name" value="C4-DICARBOXYLATE TRANSPORT SENSOR PROTEIN DCTB"/>
    <property type="match status" value="1"/>
</dbReference>
<comment type="subcellular location">
    <subcellularLocation>
        <location evidence="2">Membrane</location>
    </subcellularLocation>
</comment>
<sequence>MTLRIDQNFRWGWLIALPGISALLLVLLAKAPSLGAATILFLLVILLTSIAVRCTGDRRHNGLRTIDGLLKTLVEGDYSVRASALKHDDELRRVLGHLNELASRLQDEQRSQQEHLHLLSKTLASLDGAVLVFEHEDRLVMINPAGEKLLGASNHLGLSASELGIEHLFNLTTGSVWCNTSQGKQIRLQVSHTLLRRRSKVGRLLVLQPIEQALREEEAQAFRKLLRVVSHEINNSLAPIGSMADTLRQIIPRPGEQMEEELFTDMRHAFDVIGQRSSGLQNFIAGYAQLARLPPPKSEAVSINKLCDDVTRLIGEDLVEIGSRSEARAQCDPVQVTQVLINLLRNAIDSGGKARVCLRWEMRDGRVAIDVIDSGHGLPSSGNLFVPFFTTKPGGAGIGLALSRSIIEAQEGTLVLKNREDGRGAIATITLPARGN</sequence>
<feature type="domain" description="Histidine kinase" evidence="11">
    <location>
        <begin position="228"/>
        <end position="435"/>
    </location>
</feature>
<evidence type="ECO:0000313" key="14">
    <source>
        <dbReference type="Proteomes" id="UP000236220"/>
    </source>
</evidence>
<evidence type="ECO:0000256" key="2">
    <source>
        <dbReference type="ARBA" id="ARBA00004370"/>
    </source>
</evidence>
<feature type="transmembrane region" description="Helical" evidence="10">
    <location>
        <begin position="35"/>
        <end position="54"/>
    </location>
</feature>
<keyword evidence="14" id="KW-1185">Reference proteome</keyword>
<evidence type="ECO:0000259" key="11">
    <source>
        <dbReference type="PROSITE" id="PS50109"/>
    </source>
</evidence>
<protein>
    <recommendedName>
        <fullName evidence="3">histidine kinase</fullName>
        <ecNumber evidence="3">2.7.13.3</ecNumber>
    </recommendedName>
</protein>
<dbReference type="PANTHER" id="PTHR43065">
    <property type="entry name" value="SENSOR HISTIDINE KINASE"/>
    <property type="match status" value="1"/>
</dbReference>
<accession>A0A2K1Q1D8</accession>